<evidence type="ECO:0000259" key="1">
    <source>
        <dbReference type="SMART" id="SM00327"/>
    </source>
</evidence>
<dbReference type="InterPro" id="IPR002035">
    <property type="entry name" value="VWF_A"/>
</dbReference>
<sequence length="377" mass="41198">MEGRGAGPRVEGWGAGQTLGGFARACRAAGLPVTADRERTFLRACAATGLRDRAGVYWAGRATLTASPADLEPYDRVFTGWFGGRPMHAVSRDEPPAPTTVQASLEEPAAEGEGETQDDVVRVTASAQEVLRHRDVAGLSPADRAAVRRQFATLTVRPPTRPARRHTRSSRGEVDGRATVRAHLRNLGEPTRIRLRDRTIRRRRVILLVDVSGSMTSYADSLLRLAHRVVQASPHTTEVFTVGTRLTHVTRALRERDPDRALLAAGEAVPDWSGGTRLGEAVDVFLRRWGRRGMARGAVVVVLSDGWERQSPELLGEQLRRLRSLAHRVVWVNPHRGKEGYAPVQAGIVAALPHVDDLVAGHSLATFQELLDLLARA</sequence>
<accession>A0A0W8I7D0</accession>
<dbReference type="Proteomes" id="UP000054837">
    <property type="component" value="Unassembled WGS sequence"/>
</dbReference>
<keyword evidence="3" id="KW-1185">Reference proteome</keyword>
<dbReference type="PIRSF" id="PIRSF010256">
    <property type="entry name" value="CoxE_vWa"/>
    <property type="match status" value="1"/>
</dbReference>
<dbReference type="Pfam" id="PF05762">
    <property type="entry name" value="VWA_CoxE"/>
    <property type="match status" value="1"/>
</dbReference>
<dbReference type="InterPro" id="IPR011195">
    <property type="entry name" value="UCP010256"/>
</dbReference>
<dbReference type="PANTHER" id="PTHR39338:SF6">
    <property type="entry name" value="BLL5662 PROTEIN"/>
    <property type="match status" value="1"/>
</dbReference>
<evidence type="ECO:0000313" key="3">
    <source>
        <dbReference type="Proteomes" id="UP000054837"/>
    </source>
</evidence>
<protein>
    <recommendedName>
        <fullName evidence="1">VWFA domain-containing protein</fullName>
    </recommendedName>
</protein>
<comment type="caution">
    <text evidence="2">The sequence shown here is derived from an EMBL/GenBank/DDBJ whole genome shotgun (WGS) entry which is preliminary data.</text>
</comment>
<evidence type="ECO:0000313" key="2">
    <source>
        <dbReference type="EMBL" id="KUG54503.1"/>
    </source>
</evidence>
<dbReference type="SUPFAM" id="SSF53300">
    <property type="entry name" value="vWA-like"/>
    <property type="match status" value="1"/>
</dbReference>
<dbReference type="OrthoDB" id="9790469at2"/>
<dbReference type="CDD" id="cd00198">
    <property type="entry name" value="vWFA"/>
    <property type="match status" value="1"/>
</dbReference>
<feature type="domain" description="VWFA" evidence="1">
    <location>
        <begin position="202"/>
        <end position="369"/>
    </location>
</feature>
<reference evidence="2 3" key="1">
    <citation type="submission" date="2015-12" db="EMBL/GenBank/DDBJ databases">
        <title>Serinicoccus chungangenesis strain CD08_5 genome sequencing and assembly.</title>
        <authorList>
            <person name="Chander A.M."/>
            <person name="Kaur G."/>
            <person name="Nair G.R."/>
            <person name="Dhawan D.K."/>
            <person name="Kochhar R.K."/>
            <person name="Mayilraj S."/>
            <person name="Bhadada S.K."/>
        </authorList>
    </citation>
    <scope>NUCLEOTIDE SEQUENCE [LARGE SCALE GENOMIC DNA]</scope>
    <source>
        <strain evidence="2 3">CD08_5</strain>
    </source>
</reference>
<dbReference type="SMART" id="SM00327">
    <property type="entry name" value="VWA"/>
    <property type="match status" value="1"/>
</dbReference>
<dbReference type="InterPro" id="IPR036465">
    <property type="entry name" value="vWFA_dom_sf"/>
</dbReference>
<dbReference type="Gene3D" id="3.40.50.410">
    <property type="entry name" value="von Willebrand factor, type A domain"/>
    <property type="match status" value="1"/>
</dbReference>
<gene>
    <name evidence="2" type="ORF">AVL62_03745</name>
</gene>
<name>A0A0W8I7D0_9MICO</name>
<dbReference type="EMBL" id="LQBL01000027">
    <property type="protein sequence ID" value="KUG54503.1"/>
    <property type="molecule type" value="Genomic_DNA"/>
</dbReference>
<organism evidence="2 3">
    <name type="scientific">Serinicoccus chungangensis</name>
    <dbReference type="NCBI Taxonomy" id="767452"/>
    <lineage>
        <taxon>Bacteria</taxon>
        <taxon>Bacillati</taxon>
        <taxon>Actinomycetota</taxon>
        <taxon>Actinomycetes</taxon>
        <taxon>Micrococcales</taxon>
        <taxon>Ornithinimicrobiaceae</taxon>
        <taxon>Serinicoccus</taxon>
    </lineage>
</organism>
<dbReference type="STRING" id="767452.AVL62_03745"/>
<dbReference type="AlphaFoldDB" id="A0A0W8I7D0"/>
<dbReference type="InterPro" id="IPR008912">
    <property type="entry name" value="Uncharacterised_CoxE"/>
</dbReference>
<dbReference type="PANTHER" id="PTHR39338">
    <property type="entry name" value="BLL5662 PROTEIN-RELATED"/>
    <property type="match status" value="1"/>
</dbReference>
<proteinExistence type="predicted"/>